<dbReference type="EMBL" id="PYAT01000009">
    <property type="protein sequence ID" value="PSL34362.1"/>
    <property type="molecule type" value="Genomic_DNA"/>
</dbReference>
<evidence type="ECO:0000313" key="2">
    <source>
        <dbReference type="Proteomes" id="UP000242682"/>
    </source>
</evidence>
<name>A0A2P8GK68_9BACL</name>
<accession>A0A2P8GK68</accession>
<protein>
    <recommendedName>
        <fullName evidence="3">DUF2071 domain-containing protein</fullName>
    </recommendedName>
</protein>
<dbReference type="PANTHER" id="PTHR39186:SF1">
    <property type="entry name" value="DUF2071 DOMAIN-CONTAINING PROTEIN"/>
    <property type="match status" value="1"/>
</dbReference>
<dbReference type="Gene3D" id="2.40.400.10">
    <property type="entry name" value="Acetoacetate decarboxylase-like"/>
    <property type="match status" value="1"/>
</dbReference>
<proteinExistence type="predicted"/>
<evidence type="ECO:0008006" key="3">
    <source>
        <dbReference type="Google" id="ProtNLM"/>
    </source>
</evidence>
<dbReference type="Pfam" id="PF09844">
    <property type="entry name" value="DUF2071"/>
    <property type="match status" value="1"/>
</dbReference>
<dbReference type="AlphaFoldDB" id="A0A2P8GK68"/>
<gene>
    <name evidence="1" type="ORF">B0H99_10989</name>
</gene>
<dbReference type="InterPro" id="IPR018644">
    <property type="entry name" value="DUF2071"/>
</dbReference>
<dbReference type="Proteomes" id="UP000242682">
    <property type="component" value="Unassembled WGS sequence"/>
</dbReference>
<keyword evidence="2" id="KW-1185">Reference proteome</keyword>
<dbReference type="InterPro" id="IPR023375">
    <property type="entry name" value="ADC_dom_sf"/>
</dbReference>
<sequence>MEKPWVMTQEWHDVLFLHWRIAPQLVQPHIPKELQLDLYEGQAWMSIVLFKAKHTRLRLLPPIPIAGTYLELNVRTYVKYKGKSGVFFFSLDADSRLAVKTASAGNFLPYLHARMAMVDQGETYKFKSKRTNRNSFPETLDLSFRVTSSMPKKSRLEDWLTERYCLWTKPKKQLFRVDIEHSPWQLFYVKGTIYKNTMASFLAFSFPQNLAVTHYSVKKKVRFFPPVPEY</sequence>
<evidence type="ECO:0000313" key="1">
    <source>
        <dbReference type="EMBL" id="PSL34362.1"/>
    </source>
</evidence>
<comment type="caution">
    <text evidence="1">The sequence shown here is derived from an EMBL/GenBank/DDBJ whole genome shotgun (WGS) entry which is preliminary data.</text>
</comment>
<reference evidence="1 2" key="1">
    <citation type="submission" date="2018-03" db="EMBL/GenBank/DDBJ databases">
        <title>Genomic Encyclopedia of Type Strains, Phase III (KMG-III): the genomes of soil and plant-associated and newly described type strains.</title>
        <authorList>
            <person name="Whitman W."/>
        </authorList>
    </citation>
    <scope>NUCLEOTIDE SEQUENCE [LARGE SCALE GENOMIC DNA]</scope>
    <source>
        <strain evidence="1 2">CGMCC 1.12259</strain>
    </source>
</reference>
<organism evidence="1 2">
    <name type="scientific">Planomicrobium soli</name>
    <dbReference type="NCBI Taxonomy" id="1176648"/>
    <lineage>
        <taxon>Bacteria</taxon>
        <taxon>Bacillati</taxon>
        <taxon>Bacillota</taxon>
        <taxon>Bacilli</taxon>
        <taxon>Bacillales</taxon>
        <taxon>Caryophanaceae</taxon>
        <taxon>Planomicrobium</taxon>
    </lineage>
</organism>
<dbReference type="PANTHER" id="PTHR39186">
    <property type="entry name" value="DUF2071 FAMILY PROTEIN"/>
    <property type="match status" value="1"/>
</dbReference>
<dbReference type="SUPFAM" id="SSF160104">
    <property type="entry name" value="Acetoacetate decarboxylase-like"/>
    <property type="match status" value="1"/>
</dbReference>